<name>A0A0J6F221_COCPO</name>
<reference evidence="1 2" key="1">
    <citation type="submission" date="2007-06" db="EMBL/GenBank/DDBJ databases">
        <title>The Genome Sequence of Coccidioides posadasii RMSCC_3488.</title>
        <authorList>
            <consortium name="Coccidioides Genome Resources Consortium"/>
            <consortium name="The Broad Institute Genome Sequencing Platform"/>
            <person name="Henn M.R."/>
            <person name="Sykes S."/>
            <person name="Young S."/>
            <person name="Jaffe D."/>
            <person name="Berlin A."/>
            <person name="Alvarez P."/>
            <person name="Butler J."/>
            <person name="Gnerre S."/>
            <person name="Grabherr M."/>
            <person name="Mauceli E."/>
            <person name="Brockman W."/>
            <person name="Kodira C."/>
            <person name="Alvarado L."/>
            <person name="Zeng Q."/>
            <person name="Crawford M."/>
            <person name="Antoine C."/>
            <person name="Devon K."/>
            <person name="Galgiani J."/>
            <person name="Orsborn K."/>
            <person name="Lewis M.L."/>
            <person name="Nusbaum C."/>
            <person name="Galagan J."/>
            <person name="Birren B."/>
        </authorList>
    </citation>
    <scope>NUCLEOTIDE SEQUENCE [LARGE SCALE GENOMIC DNA]</scope>
    <source>
        <strain evidence="1 2">RMSCC 3488</strain>
    </source>
</reference>
<organism evidence="1 2">
    <name type="scientific">Coccidioides posadasii RMSCC 3488</name>
    <dbReference type="NCBI Taxonomy" id="454284"/>
    <lineage>
        <taxon>Eukaryota</taxon>
        <taxon>Fungi</taxon>
        <taxon>Dikarya</taxon>
        <taxon>Ascomycota</taxon>
        <taxon>Pezizomycotina</taxon>
        <taxon>Eurotiomycetes</taxon>
        <taxon>Eurotiomycetidae</taxon>
        <taxon>Onygenales</taxon>
        <taxon>Onygenaceae</taxon>
        <taxon>Coccidioides</taxon>
    </lineage>
</organism>
<protein>
    <submittedName>
        <fullName evidence="1">Uncharacterized protein</fullName>
    </submittedName>
</protein>
<reference evidence="2" key="2">
    <citation type="journal article" date="2009" name="Genome Res.">
        <title>Comparative genomic analyses of the human fungal pathogens Coccidioides and their relatives.</title>
        <authorList>
            <person name="Sharpton T.J."/>
            <person name="Stajich J.E."/>
            <person name="Rounsley S.D."/>
            <person name="Gardner M.J."/>
            <person name="Wortman J.R."/>
            <person name="Jordar V.S."/>
            <person name="Maiti R."/>
            <person name="Kodira C.D."/>
            <person name="Neafsey D.E."/>
            <person name="Zeng Q."/>
            <person name="Hung C.-Y."/>
            <person name="McMahan C."/>
            <person name="Muszewska A."/>
            <person name="Grynberg M."/>
            <person name="Mandel M.A."/>
            <person name="Kellner E.M."/>
            <person name="Barker B.M."/>
            <person name="Galgiani J.N."/>
            <person name="Orbach M.J."/>
            <person name="Kirkland T.N."/>
            <person name="Cole G.T."/>
            <person name="Henn M.R."/>
            <person name="Birren B.W."/>
            <person name="Taylor J.W."/>
        </authorList>
    </citation>
    <scope>NUCLEOTIDE SEQUENCE [LARGE SCALE GENOMIC DNA]</scope>
    <source>
        <strain evidence="2">RMSCC 3488</strain>
    </source>
</reference>
<dbReference type="VEuPathDB" id="FungiDB:CPAG_03277"/>
<gene>
    <name evidence="1" type="ORF">CPAG_03277</name>
</gene>
<dbReference type="OrthoDB" id="5584477at2759"/>
<evidence type="ECO:0000313" key="2">
    <source>
        <dbReference type="Proteomes" id="UP000054567"/>
    </source>
</evidence>
<dbReference type="EMBL" id="DS268110">
    <property type="protein sequence ID" value="KMM66941.1"/>
    <property type="molecule type" value="Genomic_DNA"/>
</dbReference>
<dbReference type="AlphaFoldDB" id="A0A0J6F221"/>
<reference evidence="2" key="3">
    <citation type="journal article" date="2010" name="Genome Res.">
        <title>Population genomic sequencing of Coccidioides fungi reveals recent hybridization and transposon control.</title>
        <authorList>
            <person name="Neafsey D.E."/>
            <person name="Barker B.M."/>
            <person name="Sharpton T.J."/>
            <person name="Stajich J.E."/>
            <person name="Park D.J."/>
            <person name="Whiston E."/>
            <person name="Hung C.-Y."/>
            <person name="McMahan C."/>
            <person name="White J."/>
            <person name="Sykes S."/>
            <person name="Heiman D."/>
            <person name="Young S."/>
            <person name="Zeng Q."/>
            <person name="Abouelleil A."/>
            <person name="Aftuck L."/>
            <person name="Bessette D."/>
            <person name="Brown A."/>
            <person name="FitzGerald M."/>
            <person name="Lui A."/>
            <person name="Macdonald J.P."/>
            <person name="Priest M."/>
            <person name="Orbach M.J."/>
            <person name="Galgiani J.N."/>
            <person name="Kirkland T.N."/>
            <person name="Cole G.T."/>
            <person name="Birren B.W."/>
            <person name="Henn M.R."/>
            <person name="Taylor J.W."/>
            <person name="Rounsley S.D."/>
        </authorList>
    </citation>
    <scope>NUCLEOTIDE SEQUENCE [LARGE SCALE GENOMIC DNA]</scope>
    <source>
        <strain evidence="2">RMSCC 3488</strain>
    </source>
</reference>
<evidence type="ECO:0000313" key="1">
    <source>
        <dbReference type="EMBL" id="KMM66941.1"/>
    </source>
</evidence>
<proteinExistence type="predicted"/>
<dbReference type="Proteomes" id="UP000054567">
    <property type="component" value="Unassembled WGS sequence"/>
</dbReference>
<accession>A0A0J6F221</accession>
<sequence>MVDLSQDDQNTIKQYPLNNSLDHLQGLLQDTEKLYTAHSVSYDGASDSLKKPHHTCVTDIPNFLEAYFENISDLDLITHTVLDKCKKRNCLLYNEEKRWRDWLEHAVEKKVLKWLADVIRELVQFVELDNMAQKINWRPLVQPTWPLEGLITTWKLDISFVNNSSATDDFICCWSQILISGELKNDPKYNNLSRV</sequence>